<evidence type="ECO:0000256" key="3">
    <source>
        <dbReference type="SAM" id="MobiDB-lite"/>
    </source>
</evidence>
<feature type="domain" description="RRM" evidence="4">
    <location>
        <begin position="327"/>
        <end position="405"/>
    </location>
</feature>
<feature type="compositionally biased region" description="Low complexity" evidence="3">
    <location>
        <begin position="301"/>
        <end position="312"/>
    </location>
</feature>
<proteinExistence type="predicted"/>
<dbReference type="PROSITE" id="PS50102">
    <property type="entry name" value="RRM"/>
    <property type="match status" value="5"/>
</dbReference>
<evidence type="ECO:0000313" key="6">
    <source>
        <dbReference type="Proteomes" id="UP001255856"/>
    </source>
</evidence>
<comment type="caution">
    <text evidence="5">The sequence shown here is derived from an EMBL/GenBank/DDBJ whole genome shotgun (WGS) entry which is preliminary data.</text>
</comment>
<protein>
    <recommendedName>
        <fullName evidence="4">RRM domain-containing protein</fullName>
    </recommendedName>
</protein>
<feature type="domain" description="RRM" evidence="4">
    <location>
        <begin position="655"/>
        <end position="732"/>
    </location>
</feature>
<dbReference type="InterPro" id="IPR000504">
    <property type="entry name" value="RRM_dom"/>
</dbReference>
<dbReference type="EMBL" id="JASFZW010000001">
    <property type="protein sequence ID" value="KAK2080715.1"/>
    <property type="molecule type" value="Genomic_DNA"/>
</dbReference>
<dbReference type="CDD" id="cd12320">
    <property type="entry name" value="RRM6_RBM19_RRM5_MRD1"/>
    <property type="match status" value="1"/>
</dbReference>
<feature type="compositionally biased region" description="Basic and acidic residues" evidence="3">
    <location>
        <begin position="230"/>
        <end position="259"/>
    </location>
</feature>
<organism evidence="5 6">
    <name type="scientific">Prototheca wickerhamii</name>
    <dbReference type="NCBI Taxonomy" id="3111"/>
    <lineage>
        <taxon>Eukaryota</taxon>
        <taxon>Viridiplantae</taxon>
        <taxon>Chlorophyta</taxon>
        <taxon>core chlorophytes</taxon>
        <taxon>Trebouxiophyceae</taxon>
        <taxon>Chlorellales</taxon>
        <taxon>Chlorellaceae</taxon>
        <taxon>Prototheca</taxon>
    </lineage>
</organism>
<dbReference type="GO" id="GO:0003729">
    <property type="term" value="F:mRNA binding"/>
    <property type="evidence" value="ECO:0007669"/>
    <property type="project" value="TreeGrafter"/>
</dbReference>
<feature type="region of interest" description="Disordered" evidence="3">
    <location>
        <begin position="843"/>
        <end position="863"/>
    </location>
</feature>
<accession>A0AAD9MM70</accession>
<evidence type="ECO:0000256" key="1">
    <source>
        <dbReference type="ARBA" id="ARBA00022884"/>
    </source>
</evidence>
<feature type="domain" description="RRM" evidence="4">
    <location>
        <begin position="18"/>
        <end position="95"/>
    </location>
</feature>
<feature type="domain" description="RRM" evidence="4">
    <location>
        <begin position="752"/>
        <end position="818"/>
    </location>
</feature>
<dbReference type="SMART" id="SM00360">
    <property type="entry name" value="RRM"/>
    <property type="match status" value="5"/>
</dbReference>
<dbReference type="InterPro" id="IPR003954">
    <property type="entry name" value="RRM_euk-type"/>
</dbReference>
<keyword evidence="1 2" id="KW-0694">RNA-binding</keyword>
<feature type="compositionally biased region" description="Gly residues" evidence="3">
    <location>
        <begin position="192"/>
        <end position="208"/>
    </location>
</feature>
<evidence type="ECO:0000313" key="5">
    <source>
        <dbReference type="EMBL" id="KAK2080715.1"/>
    </source>
</evidence>
<dbReference type="CDD" id="cd12565">
    <property type="entry name" value="RRM1_MRD1"/>
    <property type="match status" value="1"/>
</dbReference>
<dbReference type="Proteomes" id="UP001255856">
    <property type="component" value="Unassembled WGS sequence"/>
</dbReference>
<sequence length="863" mass="91014">MGPPAQPSADTPAPQETSRLCVKNLPKHATEKRIKGHFAEKGLITDAKLVKTRDGKSRCFAFIGYRTVEEAKEALKFFHGTYLDTSRLEVEFAQPFGKTPEHRPWSKYTPGSSAHKSIEEKRKLAEEGPPEKLTARQAIKLERAQKEAKKAARMAVPDSDDPKLAEFMQLMAPRSQKATWANDDGLDLNARGQGGSAGASGAGAGAGGAAASEAAPDAGKDGKKSKKKGKQEEEEREETPIEKDQVLVDDSVSHLDYLKSRQTVASFSDDEEEEETEAEEQAADGGAPEAGQDDAEEEDAPAGAAETGAADGTVQVAKEEASVADTGRLFLRNMPYTATDDELRALLEPFGEVQDVHIVKDRATGQSKGFAHVQFREAQDAVRALEALDGCIFQGRLLHILPGRPAPTSAEAEGAPGSAGFKAARAREQRAGAGTASSAWNSLFVRADTVAEAVAAHFGIPKSALLDRESPDVAVRLALGEAQVFAATKEALAEAGVDVAALEAAAAAAGAKGAADTVARSDRAILVKNLPYSSDEAELAGLFAEAAGEPPARFVLPPTRALALLEFDDAVEAKRAFRRLAYKNYQHVPLYLEWAPKGIFSGKRAAPKPKTAAAGTQPAAPPAAAAALLPHPEEKSAAAATARLSETSSEATGSSTIFVKNLATAAAALEDNDQRRLRSVNVARKKAPDGTSLSAGFGFVECGGEAAARALIGALQGSVLDGHKLILQLAQQPRGAAGAGADAAGVGTKMIATRKDVLALFSAFGDVKSCRLPRKFDGSHRGFAFVEFSSKQEAKNAVEGVQGTHLYGRRLAIEAAEAEGGLEELRAKTLTKFSGILESEVDKRGPEEFAEETAAKGKRPRKH</sequence>
<dbReference type="SMART" id="SM00361">
    <property type="entry name" value="RRM_1"/>
    <property type="match status" value="1"/>
</dbReference>
<dbReference type="InterPro" id="IPR050502">
    <property type="entry name" value="Euk_RNA-bind_prot"/>
</dbReference>
<feature type="compositionally biased region" description="Basic and acidic residues" evidence="3">
    <location>
        <begin position="116"/>
        <end position="150"/>
    </location>
</feature>
<dbReference type="PANTHER" id="PTHR48025:SF1">
    <property type="entry name" value="RRM DOMAIN-CONTAINING PROTEIN"/>
    <property type="match status" value="1"/>
</dbReference>
<feature type="domain" description="RRM" evidence="4">
    <location>
        <begin position="523"/>
        <end position="597"/>
    </location>
</feature>
<dbReference type="Pfam" id="PF00076">
    <property type="entry name" value="RRM_1"/>
    <property type="match status" value="3"/>
</dbReference>
<gene>
    <name evidence="5" type="ORF">QBZ16_000569</name>
</gene>
<feature type="compositionally biased region" description="Acidic residues" evidence="3">
    <location>
        <begin position="291"/>
        <end position="300"/>
    </location>
</feature>
<dbReference type="InterPro" id="IPR012677">
    <property type="entry name" value="Nucleotide-bd_a/b_plait_sf"/>
</dbReference>
<feature type="region of interest" description="Disordered" evidence="3">
    <location>
        <begin position="98"/>
        <end position="312"/>
    </location>
</feature>
<dbReference type="PANTHER" id="PTHR48025">
    <property type="entry name" value="OS02G0815200 PROTEIN"/>
    <property type="match status" value="1"/>
</dbReference>
<dbReference type="SUPFAM" id="SSF54928">
    <property type="entry name" value="RNA-binding domain, RBD"/>
    <property type="match status" value="4"/>
</dbReference>
<dbReference type="Gene3D" id="3.30.70.330">
    <property type="match status" value="5"/>
</dbReference>
<dbReference type="InterPro" id="IPR035979">
    <property type="entry name" value="RBD_domain_sf"/>
</dbReference>
<reference evidence="5" key="1">
    <citation type="submission" date="2021-01" db="EMBL/GenBank/DDBJ databases">
        <authorList>
            <person name="Eckstrom K.M.E."/>
        </authorList>
    </citation>
    <scope>NUCLEOTIDE SEQUENCE</scope>
    <source>
        <strain evidence="5">UVCC 0001</strain>
    </source>
</reference>
<name>A0AAD9MM70_PROWI</name>
<keyword evidence="6" id="KW-1185">Reference proteome</keyword>
<dbReference type="CDD" id="cd12317">
    <property type="entry name" value="RRM4_RBM19_RRM3_MRD1"/>
    <property type="match status" value="1"/>
</dbReference>
<evidence type="ECO:0000259" key="4">
    <source>
        <dbReference type="PROSITE" id="PS50102"/>
    </source>
</evidence>
<feature type="compositionally biased region" description="Acidic residues" evidence="3">
    <location>
        <begin position="268"/>
        <end position="282"/>
    </location>
</feature>
<evidence type="ECO:0000256" key="2">
    <source>
        <dbReference type="PROSITE-ProRule" id="PRU00176"/>
    </source>
</evidence>
<dbReference type="AlphaFoldDB" id="A0AAD9MM70"/>